<dbReference type="Proteomes" id="UP000266643">
    <property type="component" value="Unassembled WGS sequence"/>
</dbReference>
<dbReference type="EMBL" id="QUTD01005969">
    <property type="protein sequence ID" value="RHY58357.1"/>
    <property type="molecule type" value="Genomic_DNA"/>
</dbReference>
<evidence type="ECO:0000256" key="1">
    <source>
        <dbReference type="ARBA" id="ARBA00004123"/>
    </source>
</evidence>
<dbReference type="PANTHER" id="PTHR46481">
    <property type="entry name" value="ZINC FINGER BED DOMAIN-CONTAINING PROTEIN 4"/>
    <property type="match status" value="1"/>
</dbReference>
<keyword evidence="3 8" id="KW-0863">Zinc-finger</keyword>
<dbReference type="InterPro" id="IPR003656">
    <property type="entry name" value="Znf_BED"/>
</dbReference>
<dbReference type="SUPFAM" id="SSF53098">
    <property type="entry name" value="Ribonuclease H-like"/>
    <property type="match status" value="1"/>
</dbReference>
<keyword evidence="2" id="KW-0479">Metal-binding</keyword>
<dbReference type="VEuPathDB" id="FungiDB:H257_04637"/>
<dbReference type="AlphaFoldDB" id="A0A397D452"/>
<dbReference type="Pfam" id="PF02892">
    <property type="entry name" value="zf-BED"/>
    <property type="match status" value="1"/>
</dbReference>
<dbReference type="GO" id="GO:0003677">
    <property type="term" value="F:DNA binding"/>
    <property type="evidence" value="ECO:0007669"/>
    <property type="project" value="InterPro"/>
</dbReference>
<dbReference type="InterPro" id="IPR007021">
    <property type="entry name" value="DUF659"/>
</dbReference>
<evidence type="ECO:0000256" key="8">
    <source>
        <dbReference type="PROSITE-ProRule" id="PRU00027"/>
    </source>
</evidence>
<reference evidence="10 11" key="1">
    <citation type="submission" date="2018-08" db="EMBL/GenBank/DDBJ databases">
        <title>Aphanomyces genome sequencing and annotation.</title>
        <authorList>
            <person name="Minardi D."/>
            <person name="Oidtmann B."/>
            <person name="Van Der Giezen M."/>
            <person name="Studholme D.J."/>
        </authorList>
    </citation>
    <scope>NUCLEOTIDE SEQUENCE [LARGE SCALE GENOMIC DNA]</scope>
    <source>
        <strain evidence="10 11">D2</strain>
    </source>
</reference>
<keyword evidence="4" id="KW-0862">Zinc</keyword>
<dbReference type="GO" id="GO:0008270">
    <property type="term" value="F:zinc ion binding"/>
    <property type="evidence" value="ECO:0007669"/>
    <property type="project" value="UniProtKB-KW"/>
</dbReference>
<dbReference type="GO" id="GO:0005634">
    <property type="term" value="C:nucleus"/>
    <property type="evidence" value="ECO:0007669"/>
    <property type="project" value="UniProtKB-SubCell"/>
</dbReference>
<keyword evidence="6" id="KW-0804">Transcription</keyword>
<evidence type="ECO:0000313" key="11">
    <source>
        <dbReference type="Proteomes" id="UP000266643"/>
    </source>
</evidence>
<dbReference type="PROSITE" id="PS50808">
    <property type="entry name" value="ZF_BED"/>
    <property type="match status" value="1"/>
</dbReference>
<evidence type="ECO:0000256" key="3">
    <source>
        <dbReference type="ARBA" id="ARBA00022771"/>
    </source>
</evidence>
<dbReference type="Pfam" id="PF04937">
    <property type="entry name" value="DUF659"/>
    <property type="match status" value="1"/>
</dbReference>
<protein>
    <recommendedName>
        <fullName evidence="9">BED-type domain-containing protein</fullName>
    </recommendedName>
</protein>
<dbReference type="InterPro" id="IPR052035">
    <property type="entry name" value="ZnF_BED_domain_contain"/>
</dbReference>
<evidence type="ECO:0000256" key="6">
    <source>
        <dbReference type="ARBA" id="ARBA00023163"/>
    </source>
</evidence>
<evidence type="ECO:0000256" key="2">
    <source>
        <dbReference type="ARBA" id="ARBA00022723"/>
    </source>
</evidence>
<organism evidence="10 11">
    <name type="scientific">Aphanomyces astaci</name>
    <name type="common">Crayfish plague agent</name>
    <dbReference type="NCBI Taxonomy" id="112090"/>
    <lineage>
        <taxon>Eukaryota</taxon>
        <taxon>Sar</taxon>
        <taxon>Stramenopiles</taxon>
        <taxon>Oomycota</taxon>
        <taxon>Saprolegniomycetes</taxon>
        <taxon>Saprolegniales</taxon>
        <taxon>Verrucalvaceae</taxon>
        <taxon>Aphanomyces</taxon>
    </lineage>
</organism>
<evidence type="ECO:0000256" key="4">
    <source>
        <dbReference type="ARBA" id="ARBA00022833"/>
    </source>
</evidence>
<keyword evidence="7" id="KW-0539">Nucleus</keyword>
<gene>
    <name evidence="10" type="ORF">DYB30_007258</name>
</gene>
<sequence>MPRPPDSVWAHFRRDDTQRRAICKFCHHNMVGLVNRMRVHLGKRCPDCPPSVRLEMLSMDSDGAKKAAVMANGGGGATFLASLDPTSSYKLHSSSTMMNDSAKSKKRKGVFPEHGNSVLSPLDKQDVQSLVARAIFGAGLAVSVIEDPSFARLIQRVAPSIPLSTSLTLTQLDAEFHDLQAQVLSDLNDMASVCVGIESWSFLHNRSVLSCMVYTPQPAMFCLDATREYAHTTTTLFQRMESFVLSIGLDKVSTVVSDVVTSPNMKDATDLLLTKYPHLTVLPSCAHAFDAMMTELLELPVFHSLYTVCTRVSAYFSRNHLHKARFARVAHELNIEDPANATQHAAASGTTTTTATSSSSSSCFFGLVDIPDGHSSAKPPPTSILSCLWAMERYRHVFDVLLAEDFGALDSLDLSLRDQLSNLAWWSSVVQFKTMFAPFVDVLETLESGDFTSLATFYHKFTLLWTHLQSFPVQLSPDVTRIVSKHWATMRHPAMYTAYLLDPRFSPSSLGNEEMNEALTFLKHLSSPALFANLISELTRYTGRCAGVFADDAVWESAKQGSPLQWWKGFLGSSCPHLQTVALRVLCFPASAGISRAKRAKVDAMQIANDKILNEDQAMKAAYVYLNLNLSTTASDDLGANGANKLGTSNGASLCI</sequence>
<feature type="domain" description="BED-type" evidence="9">
    <location>
        <begin position="3"/>
        <end position="52"/>
    </location>
</feature>
<evidence type="ECO:0000256" key="7">
    <source>
        <dbReference type="ARBA" id="ARBA00023242"/>
    </source>
</evidence>
<evidence type="ECO:0000313" key="10">
    <source>
        <dbReference type="EMBL" id="RHY58357.1"/>
    </source>
</evidence>
<keyword evidence="5" id="KW-0805">Transcription regulation</keyword>
<dbReference type="InterPro" id="IPR012337">
    <property type="entry name" value="RNaseH-like_sf"/>
</dbReference>
<accession>A0A397D452</accession>
<dbReference type="PANTHER" id="PTHR46481:SF10">
    <property type="entry name" value="ZINC FINGER BED DOMAIN-CONTAINING PROTEIN 39"/>
    <property type="match status" value="1"/>
</dbReference>
<comment type="subcellular location">
    <subcellularLocation>
        <location evidence="1">Nucleus</location>
    </subcellularLocation>
</comment>
<comment type="caution">
    <text evidence="10">The sequence shown here is derived from an EMBL/GenBank/DDBJ whole genome shotgun (WGS) entry which is preliminary data.</text>
</comment>
<evidence type="ECO:0000256" key="5">
    <source>
        <dbReference type="ARBA" id="ARBA00023015"/>
    </source>
</evidence>
<evidence type="ECO:0000259" key="9">
    <source>
        <dbReference type="PROSITE" id="PS50808"/>
    </source>
</evidence>
<name>A0A397D452_APHAT</name>
<proteinExistence type="predicted"/>